<dbReference type="EMBL" id="CAJJDP010000036">
    <property type="protein sequence ID" value="CAD8159338.1"/>
    <property type="molecule type" value="Genomic_DNA"/>
</dbReference>
<dbReference type="Proteomes" id="UP000683925">
    <property type="component" value="Unassembled WGS sequence"/>
</dbReference>
<evidence type="ECO:0000313" key="2">
    <source>
        <dbReference type="Proteomes" id="UP000683925"/>
    </source>
</evidence>
<dbReference type="AlphaFoldDB" id="A0A8S1U462"/>
<protein>
    <submittedName>
        <fullName evidence="1">Uncharacterized protein</fullName>
    </submittedName>
</protein>
<accession>A0A8S1U462</accession>
<gene>
    <name evidence="1" type="ORF">POCTA_138.1.T0360331</name>
</gene>
<evidence type="ECO:0000313" key="1">
    <source>
        <dbReference type="EMBL" id="CAD8159338.1"/>
    </source>
</evidence>
<sequence>MGNNKLILKFSTSSDLDKFTYEHLLNEQFQKIVIIQTDQCETQHKLQLQIQGVKLREYQKLLNQGFESLNASIKEAEPSGFEFYKMKLNFIYNTPFELHFKSKQINGCNKVKYDTLIKQFI</sequence>
<proteinExistence type="predicted"/>
<name>A0A8S1U462_PAROT</name>
<keyword evidence="2" id="KW-1185">Reference proteome</keyword>
<organism evidence="1 2">
    <name type="scientific">Paramecium octaurelia</name>
    <dbReference type="NCBI Taxonomy" id="43137"/>
    <lineage>
        <taxon>Eukaryota</taxon>
        <taxon>Sar</taxon>
        <taxon>Alveolata</taxon>
        <taxon>Ciliophora</taxon>
        <taxon>Intramacronucleata</taxon>
        <taxon>Oligohymenophorea</taxon>
        <taxon>Peniculida</taxon>
        <taxon>Parameciidae</taxon>
        <taxon>Paramecium</taxon>
    </lineage>
</organism>
<comment type="caution">
    <text evidence="1">The sequence shown here is derived from an EMBL/GenBank/DDBJ whole genome shotgun (WGS) entry which is preliminary data.</text>
</comment>
<reference evidence="1" key="1">
    <citation type="submission" date="2021-01" db="EMBL/GenBank/DDBJ databases">
        <authorList>
            <consortium name="Genoscope - CEA"/>
            <person name="William W."/>
        </authorList>
    </citation>
    <scope>NUCLEOTIDE SEQUENCE</scope>
</reference>